<evidence type="ECO:0000313" key="2">
    <source>
        <dbReference type="EMBL" id="SFE61332.1"/>
    </source>
</evidence>
<dbReference type="GO" id="GO:0016887">
    <property type="term" value="F:ATP hydrolysis activity"/>
    <property type="evidence" value="ECO:0007669"/>
    <property type="project" value="InterPro"/>
</dbReference>
<protein>
    <submittedName>
        <fullName evidence="2">5-methylcytosine-specific restriction enzyme B</fullName>
    </submittedName>
</protein>
<dbReference type="GO" id="GO:0005524">
    <property type="term" value="F:ATP binding"/>
    <property type="evidence" value="ECO:0007669"/>
    <property type="project" value="InterPro"/>
</dbReference>
<feature type="domain" description="ATPase dynein-related AAA" evidence="1">
    <location>
        <begin position="426"/>
        <end position="598"/>
    </location>
</feature>
<name>A0A1I2BZH5_9FIRM</name>
<reference evidence="2 3" key="1">
    <citation type="submission" date="2016-10" db="EMBL/GenBank/DDBJ databases">
        <authorList>
            <person name="de Groot N.N."/>
        </authorList>
    </citation>
    <scope>NUCLEOTIDE SEQUENCE [LARGE SCALE GENOMIC DNA]</scope>
    <source>
        <strain evidence="2 3">DSM 9236</strain>
    </source>
</reference>
<dbReference type="AlphaFoldDB" id="A0A1I2BZH5"/>
<dbReference type="SUPFAM" id="SSF52540">
    <property type="entry name" value="P-loop containing nucleoside triphosphate hydrolases"/>
    <property type="match status" value="1"/>
</dbReference>
<dbReference type="PANTHER" id="PTHR37291:SF1">
    <property type="entry name" value="TYPE IV METHYL-DIRECTED RESTRICTION ENZYME ECOKMCRB SUBUNIT"/>
    <property type="match status" value="1"/>
</dbReference>
<accession>A0A1I2BZH5</accession>
<proteinExistence type="predicted"/>
<dbReference type="Gene3D" id="3.40.50.300">
    <property type="entry name" value="P-loop containing nucleotide triphosphate hydrolases"/>
    <property type="match status" value="1"/>
</dbReference>
<dbReference type="PANTHER" id="PTHR37291">
    <property type="entry name" value="5-METHYLCYTOSINE-SPECIFIC RESTRICTION ENZYME B"/>
    <property type="match status" value="1"/>
</dbReference>
<keyword evidence="3" id="KW-1185">Reference proteome</keyword>
<dbReference type="InterPro" id="IPR011704">
    <property type="entry name" value="ATPase_dyneun-rel_AAA"/>
</dbReference>
<sequence length="742" mass="84567">MEDLYVKAAETVRNYIKLTHFSFSASIEDIQQAYKSFQERFGPEQLKALPDAELLRSMFLSVEGDNTSLCYYLEFDSKIKSYFGSISGGSSFKYGLFQRQEDNQWVTGAPSSPEVLSEEDALRLGKQIRDSVIAGCDLIGKSNLVSIEEYAALDKSLNEIMGKISGFAWVQKYFHMIFPDKFVSWYVSSWIDHYLLAFGIKPEDKQYVKNGQLNLIRKHTELPAPHFGEVCYKMFGNVRHFYRLGSSDDSGNYADEWRSKGLVAIGWNETDDLVEYLKNGSIDKKELATKLASLYPSMDKKTASRKAGEMKRFYEAANTDIFVVMDGEKLIAMVDAISPYFYDDSEHMAHCRRGSWKMKFTDGEKLPESEGQLTTCYELTKGANRLFLYKKYFDALSTEGIQNSMTDQSTVVYKTNLKTDFELNRILFGAPGTGKSYLLNSERIKLLGENNEADYERVTFHPDYAYANFVGTYKPVPAGDVITYEYVPGPFMRVYVNALRNGRTANVRPFLLIIEEINRANVAAVFGDIFQLLDRDDDNVSEYPIQATEDMKKYLAKELGGDKEDFSKIRIPNNMFLWATMNSADQGVFPMDTAFKRRWDFTYIGINDGEGGIAGKTVTLGKNDNARIVEWNSFRRAINECLSSFRINEDKLLGPYFLSRKVVPQDSEIIPEIFINAFKNKVLMYLFDDAGKQKRSSLFAEDVDSTKYSEVCRAFETKGIFAFCTEISSAVNATIPDEREKQ</sequence>
<gene>
    <name evidence="2" type="ORF">SAMN05216245_11061</name>
</gene>
<organism evidence="2 3">
    <name type="scientific">Succiniclasticum ruminis DSM 9236</name>
    <dbReference type="NCBI Taxonomy" id="1123323"/>
    <lineage>
        <taxon>Bacteria</taxon>
        <taxon>Bacillati</taxon>
        <taxon>Bacillota</taxon>
        <taxon>Negativicutes</taxon>
        <taxon>Acidaminococcales</taxon>
        <taxon>Acidaminococcaceae</taxon>
        <taxon>Succiniclasticum</taxon>
    </lineage>
</organism>
<dbReference type="Proteomes" id="UP000198896">
    <property type="component" value="Unassembled WGS sequence"/>
</dbReference>
<dbReference type="InterPro" id="IPR052934">
    <property type="entry name" value="Methyl-DNA_Rec/Restrict_Enz"/>
</dbReference>
<evidence type="ECO:0000313" key="3">
    <source>
        <dbReference type="Proteomes" id="UP000198896"/>
    </source>
</evidence>
<dbReference type="STRING" id="1123323.SAMN05216245_11061"/>
<dbReference type="EMBL" id="FONL01000010">
    <property type="protein sequence ID" value="SFE61332.1"/>
    <property type="molecule type" value="Genomic_DNA"/>
</dbReference>
<dbReference type="InterPro" id="IPR027417">
    <property type="entry name" value="P-loop_NTPase"/>
</dbReference>
<evidence type="ECO:0000259" key="1">
    <source>
        <dbReference type="Pfam" id="PF07728"/>
    </source>
</evidence>
<dbReference type="Pfam" id="PF07728">
    <property type="entry name" value="AAA_5"/>
    <property type="match status" value="1"/>
</dbReference>
<dbReference type="RefSeq" id="WP_218149549.1">
    <property type="nucleotide sequence ID" value="NZ_FONL01000010.1"/>
</dbReference>